<feature type="compositionally biased region" description="Polar residues" evidence="2">
    <location>
        <begin position="958"/>
        <end position="977"/>
    </location>
</feature>
<sequence length="983" mass="112065">MTTLAEHIIVAGAENHPPMLDKSMYDSWASRILLFIKGKKHGRMMLDSIHNGPLIYPIVEEDGQTRPKKYSELTEAQQHQDDCDVQETNIILHGLPPDVYALVNHQDAAKDIWDKVKLLMKGIELSYQERECKLYNLFDKFASVQGETLYEYYWRFSQLINDMNTIGMTMQQVQVNTKFLNALPPEWSKFVTDVKLVKSLYTTNYDQLHAYLSQHERHANEVRLMRDRYPNPLALVTNSQTIYNPSQSSQHSGSPMYSPHHKFTPVYAAPIHHLLHHTPVNPIQQSVPPQSFISPSITQQPQAEFPQLDSGLAVPTFQQGEDLIECINKRMAFLSAVALRFPPSNIQLRMSSNPINQATIQDGRVTVQQVQGRQNQSFASTGNQGITTSSRGNYAVGQPRVVKCYNCQGEGNMARQCTQPKRTRNAAWFKEKLMLAEAKEAAPVAQQTIPQNSAFQTEDLDAYDSDCDDLSSAKAVLMANLSSCDPDVLSEVPYSNSYPNDMINQDVQEMQYSKQTHIDDFLDNEIHSNSNIIPYSQYLQESQDAGIQDTNSSAPNDLLVLSLVEQMTDHVAHLDKENQTNKLVNESLTAELERYKERVTIFEQRLNVDLNKHEKLIDSKMDDLIRNRNAKLAAFQKEIDTLKETLSNHFKENESLSKTLIVFKTESNKKTMHMLTKPQVFYDATHKQALGYQNPFNLKKAQRIQPTLYDGSVIAKEHAVIYVIDDEETLILEEESRSKMLDKQNDPISIEKKIKISPIDYSKLNKIKEDFAPSELPKCLELETELLKKKDLIEKDVYDKLLKSYSTLEKHCISLELTTQLNQEVFQKDNFRENQNAPTFSHIENELKKLKGKIFIDTVVSKPSVTTAPGMFKLDIEPISHRLKNNRDAHEVYLEKTLENTDTLRRIVECARKQNHIVVTPMNKDKKVRFAEPVTSSSNIPKQTDSLRTTYYNKPLLTSTGVNTTTSASGSKPSGNTKKNRIS</sequence>
<dbReference type="EMBL" id="BQNB010019355">
    <property type="protein sequence ID" value="GJT84407.1"/>
    <property type="molecule type" value="Genomic_DNA"/>
</dbReference>
<gene>
    <name evidence="3" type="ORF">Tco_1058749</name>
</gene>
<feature type="coiled-coil region" evidence="1">
    <location>
        <begin position="585"/>
        <end position="659"/>
    </location>
</feature>
<comment type="caution">
    <text evidence="3">The sequence shown here is derived from an EMBL/GenBank/DDBJ whole genome shotgun (WGS) entry which is preliminary data.</text>
</comment>
<organism evidence="3 4">
    <name type="scientific">Tanacetum coccineum</name>
    <dbReference type="NCBI Taxonomy" id="301880"/>
    <lineage>
        <taxon>Eukaryota</taxon>
        <taxon>Viridiplantae</taxon>
        <taxon>Streptophyta</taxon>
        <taxon>Embryophyta</taxon>
        <taxon>Tracheophyta</taxon>
        <taxon>Spermatophyta</taxon>
        <taxon>Magnoliopsida</taxon>
        <taxon>eudicotyledons</taxon>
        <taxon>Gunneridae</taxon>
        <taxon>Pentapetalae</taxon>
        <taxon>asterids</taxon>
        <taxon>campanulids</taxon>
        <taxon>Asterales</taxon>
        <taxon>Asteraceae</taxon>
        <taxon>Asteroideae</taxon>
        <taxon>Anthemideae</taxon>
        <taxon>Anthemidinae</taxon>
        <taxon>Tanacetum</taxon>
    </lineage>
</organism>
<reference evidence="3" key="1">
    <citation type="journal article" date="2022" name="Int. J. Mol. Sci.">
        <title>Draft Genome of Tanacetum Coccineum: Genomic Comparison of Closely Related Tanacetum-Family Plants.</title>
        <authorList>
            <person name="Yamashiro T."/>
            <person name="Shiraishi A."/>
            <person name="Nakayama K."/>
            <person name="Satake H."/>
        </authorList>
    </citation>
    <scope>NUCLEOTIDE SEQUENCE</scope>
</reference>
<feature type="region of interest" description="Disordered" evidence="2">
    <location>
        <begin position="958"/>
        <end position="983"/>
    </location>
</feature>
<reference evidence="3" key="2">
    <citation type="submission" date="2022-01" db="EMBL/GenBank/DDBJ databases">
        <authorList>
            <person name="Yamashiro T."/>
            <person name="Shiraishi A."/>
            <person name="Satake H."/>
            <person name="Nakayama K."/>
        </authorList>
    </citation>
    <scope>NUCLEOTIDE SEQUENCE</scope>
</reference>
<keyword evidence="4" id="KW-1185">Reference proteome</keyword>
<protein>
    <recommendedName>
        <fullName evidence="5">CCHC-type domain-containing protein</fullName>
    </recommendedName>
</protein>
<proteinExistence type="predicted"/>
<keyword evidence="1" id="KW-0175">Coiled coil</keyword>
<evidence type="ECO:0008006" key="5">
    <source>
        <dbReference type="Google" id="ProtNLM"/>
    </source>
</evidence>
<name>A0ABQ5H958_9ASTR</name>
<accession>A0ABQ5H958</accession>
<dbReference type="Pfam" id="PF14223">
    <property type="entry name" value="Retrotran_gag_2"/>
    <property type="match status" value="1"/>
</dbReference>
<dbReference type="Proteomes" id="UP001151760">
    <property type="component" value="Unassembled WGS sequence"/>
</dbReference>
<evidence type="ECO:0000256" key="2">
    <source>
        <dbReference type="SAM" id="MobiDB-lite"/>
    </source>
</evidence>
<evidence type="ECO:0000313" key="4">
    <source>
        <dbReference type="Proteomes" id="UP001151760"/>
    </source>
</evidence>
<evidence type="ECO:0000313" key="3">
    <source>
        <dbReference type="EMBL" id="GJT84407.1"/>
    </source>
</evidence>
<evidence type="ECO:0000256" key="1">
    <source>
        <dbReference type="SAM" id="Coils"/>
    </source>
</evidence>